<dbReference type="KEGG" id="ail:FLP10_03100"/>
<keyword evidence="2" id="KW-0472">Membrane</keyword>
<dbReference type="EMBL" id="CP043505">
    <property type="protein sequence ID" value="QEO13512.1"/>
    <property type="molecule type" value="Genomic_DNA"/>
</dbReference>
<protein>
    <recommendedName>
        <fullName evidence="5">Large extracellular alpha-helical protein</fullName>
    </recommendedName>
</protein>
<proteinExistence type="predicted"/>
<feature type="region of interest" description="Disordered" evidence="1">
    <location>
        <begin position="1"/>
        <end position="20"/>
    </location>
</feature>
<evidence type="ECO:0000313" key="3">
    <source>
        <dbReference type="EMBL" id="QEO13512.1"/>
    </source>
</evidence>
<evidence type="ECO:0000256" key="1">
    <source>
        <dbReference type="SAM" id="MobiDB-lite"/>
    </source>
</evidence>
<reference evidence="3 4" key="1">
    <citation type="submission" date="2019-09" db="EMBL/GenBank/DDBJ databases">
        <title>Genome sequencing of strain KACC 19306.</title>
        <authorList>
            <person name="Heo J."/>
            <person name="Kim S.-J."/>
            <person name="Kim J.-S."/>
            <person name="Hong S.-B."/>
            <person name="Kwon S.-W."/>
        </authorList>
    </citation>
    <scope>NUCLEOTIDE SEQUENCE [LARGE SCALE GENOMIC DNA]</scope>
    <source>
        <strain evidence="3 4">KACC 19306</strain>
    </source>
</reference>
<sequence length="503" mass="50788">MSPKHPVSPTNPPTDPPREAMMMDAERRNRGLRAAGRGVAAVAAAAVCTAAVAAAMLVPWPEHRAEPESVVVAPVESRQQRVCPGPLLELAEDAEAATAATSFGSADLVTATFPADIEVDEVPLEAPDNDQADDDGAPVAIEVEPSAAEIGMLAGAQEQRARQEMLAGLAIAACREPAAESWLVGGSTALGRTSLVLLANPTDVAATVDLRIFGEEGTVEAPAGLGLVVPPGTQRVVSLAGLAPDIAAPVVRVTSSGGRIAATLQQSAIDGLVPAGVELIAPAAAPSDQARIPGFVVAEEGGVPVDEDHLDGDGFPALRLLAPGADDVEATVSVVPEQGGARTSIDVSLLAGQTIDVPLGELSPGAYAIDLVADGPVVAAARSSFAPGEEEDDTGDFAWFPATTALIGDLAVAVPDVPAPVLHLVAAGTDDVDVVVATRGAQRDVTVPGGGGVAVTLRPGDQVVLRGVEGLHASVSSIGARMLSSFSVEPPGPVDAPIRVYPR</sequence>
<keyword evidence="4" id="KW-1185">Reference proteome</keyword>
<name>A0A5C1YFH5_9MICO</name>
<evidence type="ECO:0000313" key="4">
    <source>
        <dbReference type="Proteomes" id="UP000324678"/>
    </source>
</evidence>
<dbReference type="InterPro" id="IPR043777">
    <property type="entry name" value="DUF5719"/>
</dbReference>
<dbReference type="Pfam" id="PF18986">
    <property type="entry name" value="DUF5719"/>
    <property type="match status" value="1"/>
</dbReference>
<organism evidence="3 4">
    <name type="scientific">Agromyces intestinalis</name>
    <dbReference type="NCBI Taxonomy" id="2592652"/>
    <lineage>
        <taxon>Bacteria</taxon>
        <taxon>Bacillati</taxon>
        <taxon>Actinomycetota</taxon>
        <taxon>Actinomycetes</taxon>
        <taxon>Micrococcales</taxon>
        <taxon>Microbacteriaceae</taxon>
        <taxon>Agromyces</taxon>
    </lineage>
</organism>
<gene>
    <name evidence="3" type="ORF">FLP10_03100</name>
</gene>
<keyword evidence="2" id="KW-1133">Transmembrane helix</keyword>
<accession>A0A5C1YFH5</accession>
<dbReference type="Proteomes" id="UP000324678">
    <property type="component" value="Chromosome"/>
</dbReference>
<dbReference type="OrthoDB" id="3264966at2"/>
<keyword evidence="2" id="KW-0812">Transmembrane</keyword>
<evidence type="ECO:0000256" key="2">
    <source>
        <dbReference type="SAM" id="Phobius"/>
    </source>
</evidence>
<evidence type="ECO:0008006" key="5">
    <source>
        <dbReference type="Google" id="ProtNLM"/>
    </source>
</evidence>
<dbReference type="AlphaFoldDB" id="A0A5C1YFH5"/>
<feature type="transmembrane region" description="Helical" evidence="2">
    <location>
        <begin position="38"/>
        <end position="60"/>
    </location>
</feature>